<organism evidence="1 2">
    <name type="scientific">Holospora elegans E1</name>
    <dbReference type="NCBI Taxonomy" id="1427503"/>
    <lineage>
        <taxon>Bacteria</taxon>
        <taxon>Pseudomonadati</taxon>
        <taxon>Pseudomonadota</taxon>
        <taxon>Alphaproteobacteria</taxon>
        <taxon>Holosporales</taxon>
        <taxon>Holosporaceae</taxon>
        <taxon>Holospora</taxon>
    </lineage>
</organism>
<name>A0A023DX47_9PROT</name>
<dbReference type="RefSeq" id="WP_024161399.1">
    <property type="nucleotide sequence ID" value="NZ_BAUP01000041.1"/>
</dbReference>
<comment type="caution">
    <text evidence="1">The sequence shown here is derived from an EMBL/GenBank/DDBJ whole genome shotgun (WGS) entry which is preliminary data.</text>
</comment>
<evidence type="ECO:0000313" key="1">
    <source>
        <dbReference type="EMBL" id="GAJ45903.1"/>
    </source>
</evidence>
<protein>
    <submittedName>
        <fullName evidence="1">Uncharacterized protein</fullName>
    </submittedName>
</protein>
<sequence length="72" mass="8338">MQRFLKEEDRVALRTQQIGLRQFCYQGGDRQIAKALLNDDQLSCRNLSRIWATTYMKVSDVCAHVLEPYSSA</sequence>
<keyword evidence="2" id="KW-1185">Reference proteome</keyword>
<evidence type="ECO:0000313" key="2">
    <source>
        <dbReference type="Proteomes" id="UP000024842"/>
    </source>
</evidence>
<dbReference type="EMBL" id="BAUP01000041">
    <property type="protein sequence ID" value="GAJ45903.1"/>
    <property type="molecule type" value="Genomic_DNA"/>
</dbReference>
<reference evidence="1 2" key="1">
    <citation type="journal article" date="2014" name="FEMS Microbiol. Lett.">
        <title>Draft genome sequences of three Holospora species (Holospora obtusa, Holospora undulata, and Holospora elegans), endonuclear symbiotic bacteria of the ciliate Paramecium caudatum.</title>
        <authorList>
            <person name="Dohra H."/>
            <person name="Tanaka K."/>
            <person name="Suzuki T."/>
            <person name="Fujishima M."/>
            <person name="Suzuki H."/>
        </authorList>
    </citation>
    <scope>NUCLEOTIDE SEQUENCE [LARGE SCALE GENOMIC DNA]</scope>
    <source>
        <strain evidence="1 2">E1</strain>
    </source>
</reference>
<accession>A0A023DX47</accession>
<dbReference type="Proteomes" id="UP000024842">
    <property type="component" value="Unassembled WGS sequence"/>
</dbReference>
<proteinExistence type="predicted"/>
<gene>
    <name evidence="1" type="ORF">HE1_00220</name>
</gene>
<dbReference type="AlphaFoldDB" id="A0A023DX47"/>